<dbReference type="GO" id="GO:0003700">
    <property type="term" value="F:DNA-binding transcription factor activity"/>
    <property type="evidence" value="ECO:0007669"/>
    <property type="project" value="InterPro"/>
</dbReference>
<comment type="caution">
    <text evidence="5">The sequence shown here is derived from an EMBL/GenBank/DDBJ whole genome shotgun (WGS) entry which is preliminary data.</text>
</comment>
<dbReference type="InterPro" id="IPR008920">
    <property type="entry name" value="TF_FadR/GntR_C"/>
</dbReference>
<dbReference type="SUPFAM" id="SSF46785">
    <property type="entry name" value="Winged helix' DNA-binding domain"/>
    <property type="match status" value="1"/>
</dbReference>
<dbReference type="InterPro" id="IPR000524">
    <property type="entry name" value="Tscrpt_reg_HTH_GntR"/>
</dbReference>
<dbReference type="SMART" id="SM00895">
    <property type="entry name" value="FCD"/>
    <property type="match status" value="1"/>
</dbReference>
<proteinExistence type="predicted"/>
<dbReference type="InterPro" id="IPR036388">
    <property type="entry name" value="WH-like_DNA-bd_sf"/>
</dbReference>
<dbReference type="PANTHER" id="PTHR43537">
    <property type="entry name" value="TRANSCRIPTIONAL REGULATOR, GNTR FAMILY"/>
    <property type="match status" value="1"/>
</dbReference>
<dbReference type="PANTHER" id="PTHR43537:SF45">
    <property type="entry name" value="GNTR FAMILY REGULATORY PROTEIN"/>
    <property type="match status" value="1"/>
</dbReference>
<dbReference type="OrthoDB" id="3864082at2"/>
<evidence type="ECO:0000313" key="6">
    <source>
        <dbReference type="Proteomes" id="UP000295157"/>
    </source>
</evidence>
<sequence length="224" mass="24554">MTVANELGNISSTSFREQAARAIRRAIFTGKIAPGVLYSVSALSGQLGVSATPVREAMLDLVSEGLVVAVRSRGYRVADLTPQDLDHILRLRVLLEVPTSGEIAESRNDDDLPRLLELAARLPDLAGSGDYETYLEKDQEFHLGLLALSGNPRLVSIVEKLRNQTRIFDVSKLAASGGLAGSAHEHLEIMEAIKDRDRRRTEELVEHHILRSRRAWPAEKAAGS</sequence>
<dbReference type="CDD" id="cd07377">
    <property type="entry name" value="WHTH_GntR"/>
    <property type="match status" value="1"/>
</dbReference>
<dbReference type="Pfam" id="PF00392">
    <property type="entry name" value="GntR"/>
    <property type="match status" value="1"/>
</dbReference>
<gene>
    <name evidence="5" type="ORF">E1267_07740</name>
</gene>
<evidence type="ECO:0000313" key="5">
    <source>
        <dbReference type="EMBL" id="TDC09364.1"/>
    </source>
</evidence>
<accession>A0A4R4NKY6</accession>
<dbReference type="Pfam" id="PF07729">
    <property type="entry name" value="FCD"/>
    <property type="match status" value="1"/>
</dbReference>
<dbReference type="SUPFAM" id="SSF48008">
    <property type="entry name" value="GntR ligand-binding domain-like"/>
    <property type="match status" value="1"/>
</dbReference>
<evidence type="ECO:0000256" key="2">
    <source>
        <dbReference type="ARBA" id="ARBA00023125"/>
    </source>
</evidence>
<dbReference type="Gene3D" id="1.20.120.530">
    <property type="entry name" value="GntR ligand-binding domain-like"/>
    <property type="match status" value="1"/>
</dbReference>
<evidence type="ECO:0000256" key="1">
    <source>
        <dbReference type="ARBA" id="ARBA00023015"/>
    </source>
</evidence>
<reference evidence="5 6" key="1">
    <citation type="submission" date="2019-02" db="EMBL/GenBank/DDBJ databases">
        <title>Draft genome sequences of novel Actinobacteria.</title>
        <authorList>
            <person name="Sahin N."/>
            <person name="Ay H."/>
            <person name="Saygin H."/>
        </authorList>
    </citation>
    <scope>NUCLEOTIDE SEQUENCE [LARGE SCALE GENOMIC DNA]</scope>
    <source>
        <strain evidence="5 6">KC201</strain>
    </source>
</reference>
<dbReference type="EMBL" id="SMJZ01000018">
    <property type="protein sequence ID" value="TDC09364.1"/>
    <property type="molecule type" value="Genomic_DNA"/>
</dbReference>
<dbReference type="PROSITE" id="PS50949">
    <property type="entry name" value="HTH_GNTR"/>
    <property type="match status" value="1"/>
</dbReference>
<dbReference type="SMART" id="SM00345">
    <property type="entry name" value="HTH_GNTR"/>
    <property type="match status" value="1"/>
</dbReference>
<keyword evidence="1" id="KW-0805">Transcription regulation</keyword>
<keyword evidence="2" id="KW-0238">DNA-binding</keyword>
<protein>
    <submittedName>
        <fullName evidence="5">GntR family transcriptional regulator</fullName>
    </submittedName>
</protein>
<name>A0A4R4NKY6_9ACTN</name>
<keyword evidence="3" id="KW-0804">Transcription</keyword>
<dbReference type="Gene3D" id="1.10.10.10">
    <property type="entry name" value="Winged helix-like DNA-binding domain superfamily/Winged helix DNA-binding domain"/>
    <property type="match status" value="1"/>
</dbReference>
<dbReference type="GO" id="GO:0003677">
    <property type="term" value="F:DNA binding"/>
    <property type="evidence" value="ECO:0007669"/>
    <property type="project" value="UniProtKB-KW"/>
</dbReference>
<dbReference type="InterPro" id="IPR011711">
    <property type="entry name" value="GntR_C"/>
</dbReference>
<organism evidence="5 6">
    <name type="scientific">Nonomuraea longispora</name>
    <dbReference type="NCBI Taxonomy" id="1848320"/>
    <lineage>
        <taxon>Bacteria</taxon>
        <taxon>Bacillati</taxon>
        <taxon>Actinomycetota</taxon>
        <taxon>Actinomycetes</taxon>
        <taxon>Streptosporangiales</taxon>
        <taxon>Streptosporangiaceae</taxon>
        <taxon>Nonomuraea</taxon>
    </lineage>
</organism>
<dbReference type="AlphaFoldDB" id="A0A4R4NKY6"/>
<dbReference type="Proteomes" id="UP000295157">
    <property type="component" value="Unassembled WGS sequence"/>
</dbReference>
<feature type="domain" description="HTH gntR-type" evidence="4">
    <location>
        <begin position="13"/>
        <end position="80"/>
    </location>
</feature>
<dbReference type="InterPro" id="IPR036390">
    <property type="entry name" value="WH_DNA-bd_sf"/>
</dbReference>
<keyword evidence="6" id="KW-1185">Reference proteome</keyword>
<evidence type="ECO:0000259" key="4">
    <source>
        <dbReference type="PROSITE" id="PS50949"/>
    </source>
</evidence>
<evidence type="ECO:0000256" key="3">
    <source>
        <dbReference type="ARBA" id="ARBA00023163"/>
    </source>
</evidence>